<reference evidence="2" key="1">
    <citation type="submission" date="2019-12" db="EMBL/GenBank/DDBJ databases">
        <authorList>
            <person name="Scholes J."/>
        </authorList>
    </citation>
    <scope>NUCLEOTIDE SEQUENCE</scope>
</reference>
<accession>A0A9N7NBA7</accession>
<comment type="caution">
    <text evidence="2">The sequence shown here is derived from an EMBL/GenBank/DDBJ whole genome shotgun (WGS) entry which is preliminary data.</text>
</comment>
<evidence type="ECO:0000313" key="3">
    <source>
        <dbReference type="Proteomes" id="UP001153555"/>
    </source>
</evidence>
<dbReference type="EMBL" id="CACSLK010027831">
    <property type="protein sequence ID" value="CAA0830717.1"/>
    <property type="molecule type" value="Genomic_DNA"/>
</dbReference>
<gene>
    <name evidence="2" type="ORF">SHERM_26107</name>
</gene>
<evidence type="ECO:0000313" key="2">
    <source>
        <dbReference type="EMBL" id="CAA0830717.1"/>
    </source>
</evidence>
<feature type="non-terminal residue" evidence="2">
    <location>
        <position position="1"/>
    </location>
</feature>
<proteinExistence type="predicted"/>
<feature type="region of interest" description="Disordered" evidence="1">
    <location>
        <begin position="1"/>
        <end position="24"/>
    </location>
</feature>
<name>A0A9N7NBA7_STRHE</name>
<evidence type="ECO:0000256" key="1">
    <source>
        <dbReference type="SAM" id="MobiDB-lite"/>
    </source>
</evidence>
<keyword evidence="3" id="KW-1185">Reference proteome</keyword>
<organism evidence="2 3">
    <name type="scientific">Striga hermonthica</name>
    <name type="common">Purple witchweed</name>
    <name type="synonym">Buchnera hermonthica</name>
    <dbReference type="NCBI Taxonomy" id="68872"/>
    <lineage>
        <taxon>Eukaryota</taxon>
        <taxon>Viridiplantae</taxon>
        <taxon>Streptophyta</taxon>
        <taxon>Embryophyta</taxon>
        <taxon>Tracheophyta</taxon>
        <taxon>Spermatophyta</taxon>
        <taxon>Magnoliopsida</taxon>
        <taxon>eudicotyledons</taxon>
        <taxon>Gunneridae</taxon>
        <taxon>Pentapetalae</taxon>
        <taxon>asterids</taxon>
        <taxon>lamiids</taxon>
        <taxon>Lamiales</taxon>
        <taxon>Orobanchaceae</taxon>
        <taxon>Buchnereae</taxon>
        <taxon>Striga</taxon>
    </lineage>
</organism>
<protein>
    <submittedName>
        <fullName evidence="2">Uncharacterized protein</fullName>
    </submittedName>
</protein>
<sequence>PPGKDLTVSLRTLSEKSAPKQDLTPSVVPTKWEEFVVQQLSEWDEMAKKVAAQQA</sequence>
<dbReference type="Proteomes" id="UP001153555">
    <property type="component" value="Unassembled WGS sequence"/>
</dbReference>
<feature type="non-terminal residue" evidence="2">
    <location>
        <position position="55"/>
    </location>
</feature>
<dbReference type="AlphaFoldDB" id="A0A9N7NBA7"/>